<dbReference type="RefSeq" id="WP_136399576.1">
    <property type="nucleotide sequence ID" value="NZ_CP036295.1"/>
</dbReference>
<accession>A0A4P7UKR3</accession>
<dbReference type="OrthoDB" id="9892458at2"/>
<evidence type="ECO:0000313" key="1">
    <source>
        <dbReference type="EMBL" id="QCC85408.1"/>
    </source>
</evidence>
<dbReference type="EMBL" id="CP036295">
    <property type="protein sequence ID" value="QCC85408.1"/>
    <property type="molecule type" value="Genomic_DNA"/>
</dbReference>
<sequence>MRRLDVLVSALSELTGRDEEAVAQTFETILSANPEKGKDMLTELSFGEASALRERLVKDGPDVLARLVSRISN</sequence>
<evidence type="ECO:0000313" key="2">
    <source>
        <dbReference type="Proteomes" id="UP000297065"/>
    </source>
</evidence>
<dbReference type="Proteomes" id="UP000297065">
    <property type="component" value="Chromosome"/>
</dbReference>
<organism evidence="1 2">
    <name type="scientific">Desulfovibrio desulfuricans</name>
    <dbReference type="NCBI Taxonomy" id="876"/>
    <lineage>
        <taxon>Bacteria</taxon>
        <taxon>Pseudomonadati</taxon>
        <taxon>Thermodesulfobacteriota</taxon>
        <taxon>Desulfovibrionia</taxon>
        <taxon>Desulfovibrionales</taxon>
        <taxon>Desulfovibrionaceae</taxon>
        <taxon>Desulfovibrio</taxon>
    </lineage>
</organism>
<protein>
    <submittedName>
        <fullName evidence="1">Uncharacterized protein</fullName>
    </submittedName>
</protein>
<reference evidence="1 2" key="1">
    <citation type="submission" date="2019-02" db="EMBL/GenBank/DDBJ databases">
        <title>Complete Genome Sequence of Desulfovibrio desulfuricans IC1, a Sulfonate Utilizing Anaerobe.</title>
        <authorList>
            <person name="Day L.A."/>
            <person name="De Leon K.B."/>
            <person name="Wall J.D."/>
        </authorList>
    </citation>
    <scope>NUCLEOTIDE SEQUENCE [LARGE SCALE GENOMIC DNA]</scope>
    <source>
        <strain evidence="1 2">IC1</strain>
    </source>
</reference>
<dbReference type="AlphaFoldDB" id="A0A4P7UKR3"/>
<gene>
    <name evidence="1" type="ORF">DDIC_05865</name>
</gene>
<proteinExistence type="predicted"/>
<name>A0A4P7UKR3_DESDE</name>